<keyword evidence="5" id="KW-1185">Reference proteome</keyword>
<evidence type="ECO:0000313" key="4">
    <source>
        <dbReference type="EMBL" id="GEN80013.1"/>
    </source>
</evidence>
<feature type="domain" description="YdbS-like PH" evidence="3">
    <location>
        <begin position="300"/>
        <end position="371"/>
    </location>
</feature>
<protein>
    <recommendedName>
        <fullName evidence="3">YdbS-like PH domain-containing protein</fullName>
    </recommendedName>
</protein>
<feature type="transmembrane region" description="Helical" evidence="2">
    <location>
        <begin position="54"/>
        <end position="74"/>
    </location>
</feature>
<dbReference type="PANTHER" id="PTHR34473">
    <property type="entry name" value="UPF0699 TRANSMEMBRANE PROTEIN YDBS"/>
    <property type="match status" value="1"/>
</dbReference>
<keyword evidence="2" id="KW-1133">Transmembrane helix</keyword>
<evidence type="ECO:0000259" key="3">
    <source>
        <dbReference type="Pfam" id="PF03703"/>
    </source>
</evidence>
<feature type="region of interest" description="Disordered" evidence="1">
    <location>
        <begin position="198"/>
        <end position="226"/>
    </location>
</feature>
<reference evidence="4 5" key="1">
    <citation type="submission" date="2019-07" db="EMBL/GenBank/DDBJ databases">
        <title>Whole genome shotgun sequence of Actinotalea fermentans NBRC 105374.</title>
        <authorList>
            <person name="Hosoyama A."/>
            <person name="Uohara A."/>
            <person name="Ohji S."/>
            <person name="Ichikawa N."/>
        </authorList>
    </citation>
    <scope>NUCLEOTIDE SEQUENCE [LARGE SCALE GENOMIC DNA]</scope>
    <source>
        <strain evidence="4 5">NBRC 105374</strain>
    </source>
</reference>
<name>A0A511YXT3_9CELL</name>
<feature type="domain" description="YdbS-like PH" evidence="3">
    <location>
        <begin position="76"/>
        <end position="154"/>
    </location>
</feature>
<evidence type="ECO:0000256" key="1">
    <source>
        <dbReference type="SAM" id="MobiDB-lite"/>
    </source>
</evidence>
<dbReference type="EMBL" id="BJYK01000004">
    <property type="protein sequence ID" value="GEN80013.1"/>
    <property type="molecule type" value="Genomic_DNA"/>
</dbReference>
<organism evidence="4 5">
    <name type="scientific">Actinotalea fermentans</name>
    <dbReference type="NCBI Taxonomy" id="43671"/>
    <lineage>
        <taxon>Bacteria</taxon>
        <taxon>Bacillati</taxon>
        <taxon>Actinomycetota</taxon>
        <taxon>Actinomycetes</taxon>
        <taxon>Micrococcales</taxon>
        <taxon>Cellulomonadaceae</taxon>
        <taxon>Actinotalea</taxon>
    </lineage>
</organism>
<dbReference type="AlphaFoldDB" id="A0A511YXT3"/>
<dbReference type="PANTHER" id="PTHR34473:SF2">
    <property type="entry name" value="UPF0699 TRANSMEMBRANE PROTEIN YDBT"/>
    <property type="match status" value="1"/>
</dbReference>
<keyword evidence="2" id="KW-0812">Transmembrane</keyword>
<comment type="caution">
    <text evidence="4">The sequence shown here is derived from an EMBL/GenBank/DDBJ whole genome shotgun (WGS) entry which is preliminary data.</text>
</comment>
<feature type="transmembrane region" description="Helical" evidence="2">
    <location>
        <begin position="251"/>
        <end position="269"/>
    </location>
</feature>
<proteinExistence type="predicted"/>
<keyword evidence="2" id="KW-0472">Membrane</keyword>
<dbReference type="InterPro" id="IPR014529">
    <property type="entry name" value="UCP026631"/>
</dbReference>
<dbReference type="InterPro" id="IPR005182">
    <property type="entry name" value="YdbS-like_PH"/>
</dbReference>
<dbReference type="Pfam" id="PF03703">
    <property type="entry name" value="bPH_2"/>
    <property type="match status" value="3"/>
</dbReference>
<accession>A0A511YXT3</accession>
<gene>
    <name evidence="4" type="ORF">AFE02nite_17470</name>
</gene>
<feature type="domain" description="YdbS-like PH" evidence="3">
    <location>
        <begin position="428"/>
        <end position="503"/>
    </location>
</feature>
<evidence type="ECO:0000313" key="5">
    <source>
        <dbReference type="Proteomes" id="UP000321484"/>
    </source>
</evidence>
<dbReference type="Proteomes" id="UP000321484">
    <property type="component" value="Unassembled WGS sequence"/>
</dbReference>
<sequence>MAPADGDPRVWRRFHPVTPVVKGWKVLLVLLVVLGQQAGDNLSGTWEVLSSVGWWAVGAVPLAVLLLATGYAAIAWRMSRYAVDETAVFLHTGVLFRQQRTARLDRIQAIDVVQPLLGRVFGLAELKIEVAGGADSAVRLAFLREQHAQELRAELLARAAGLRIGPSGAGAALAGSPVPAAGAGAPHVLPVEPVDAAAGVPPVPPPPGASAAGPGGPAPTAGPGLGIPVAPEREIVHVTPGRLLASLVRSGSVLVSVLALVGLAVAAIATGEPGGLVAMLPAALGAGGYVWQRFAGEFGFRVAMSPDGIRLRHGLLEARAQTVPPGRVQAVRLTQGLLWRGKDWWRVQMNVAGYGTGSSENGGRQVESVLLPVGDRQEALLALWLVLPDLGVEGDPRPLLDAALAGSGEGHGFVTPPRQARWLDPLTWRRHGVALTGRAVLVRGGWLVRTLTVVPHERTQSLGVEQGPLQRRLGIASVHLHSTPGPVVPVVPHLDAHVAGRLLDDQAARARAARATAVPERWMARGATPA</sequence>
<evidence type="ECO:0000256" key="2">
    <source>
        <dbReference type="SAM" id="Phobius"/>
    </source>
</evidence>
<dbReference type="PIRSF" id="PIRSF026631">
    <property type="entry name" value="UCP026631"/>
    <property type="match status" value="1"/>
</dbReference>